<keyword evidence="3" id="KW-1185">Reference proteome</keyword>
<sequence length="200" mass="20678">MVASSNSITTGSMTPVTSISANDTLNEAKKAAEASPGGQKSVLNAQILQASLQVSIQSGNDGLALLYRSAVEHLNAVLQPELGANAIGNAMGQDNSAEATAGRILSMSTGFFDAYAARYPDKDPETVARDFVALIRGGFEKGYAEAKDILTGLNVLGEGSDIAAGIAKTYDLVQKGFDDFLATKIAAIRGESDQSGASQE</sequence>
<dbReference type="RefSeq" id="WP_400879396.1">
    <property type="nucleotide sequence ID" value="NZ_JBIWXY010000001.1"/>
</dbReference>
<evidence type="ECO:0000313" key="3">
    <source>
        <dbReference type="Proteomes" id="UP001617669"/>
    </source>
</evidence>
<proteinExistence type="predicted"/>
<dbReference type="EMBL" id="JBIWXY010000001">
    <property type="protein sequence ID" value="MFJ5445308.1"/>
    <property type="molecule type" value="Genomic_DNA"/>
</dbReference>
<evidence type="ECO:0000259" key="1">
    <source>
        <dbReference type="Pfam" id="PF18433"/>
    </source>
</evidence>
<dbReference type="Gene3D" id="1.10.132.90">
    <property type="match status" value="1"/>
</dbReference>
<feature type="domain" description="DUF5610" evidence="1">
    <location>
        <begin position="61"/>
        <end position="180"/>
    </location>
</feature>
<dbReference type="Proteomes" id="UP001617669">
    <property type="component" value="Unassembled WGS sequence"/>
</dbReference>
<evidence type="ECO:0000313" key="2">
    <source>
        <dbReference type="EMBL" id="MFJ5445308.1"/>
    </source>
</evidence>
<reference evidence="2 3" key="1">
    <citation type="submission" date="2024-11" db="EMBL/GenBank/DDBJ databases">
        <authorList>
            <person name="Kaparullina E.N."/>
            <person name="Delegan Y.A."/>
            <person name="Doronina N.V."/>
        </authorList>
    </citation>
    <scope>NUCLEOTIDE SEQUENCE [LARGE SCALE GENOMIC DNA]</scope>
    <source>
        <strain evidence="2 3">7sh_L</strain>
    </source>
</reference>
<protein>
    <submittedName>
        <fullName evidence="2">DUF5610 domain-containing protein</fullName>
    </submittedName>
</protein>
<organism evidence="2 3">
    <name type="scientific">Methylobacillus methanolivorans</name>
    <dbReference type="NCBI Taxonomy" id="1848927"/>
    <lineage>
        <taxon>Bacteria</taxon>
        <taxon>Pseudomonadati</taxon>
        <taxon>Pseudomonadota</taxon>
        <taxon>Betaproteobacteria</taxon>
        <taxon>Nitrosomonadales</taxon>
        <taxon>Methylophilaceae</taxon>
        <taxon>Methylobacillus</taxon>
    </lineage>
</organism>
<gene>
    <name evidence="2" type="ORF">ACIKP9_03620</name>
</gene>
<accession>A0ABW8GK04</accession>
<dbReference type="InterPro" id="IPR041651">
    <property type="entry name" value="DUF5610"/>
</dbReference>
<dbReference type="Pfam" id="PF18433">
    <property type="entry name" value="DUF5610"/>
    <property type="match status" value="1"/>
</dbReference>
<name>A0ABW8GK04_9PROT</name>
<comment type="caution">
    <text evidence="2">The sequence shown here is derived from an EMBL/GenBank/DDBJ whole genome shotgun (WGS) entry which is preliminary data.</text>
</comment>